<dbReference type="Proteomes" id="UP000000768">
    <property type="component" value="Chromosome 7"/>
</dbReference>
<organism evidence="1 2">
    <name type="scientific">Sorghum bicolor</name>
    <name type="common">Sorghum</name>
    <name type="synonym">Sorghum vulgare</name>
    <dbReference type="NCBI Taxonomy" id="4558"/>
    <lineage>
        <taxon>Eukaryota</taxon>
        <taxon>Viridiplantae</taxon>
        <taxon>Streptophyta</taxon>
        <taxon>Embryophyta</taxon>
        <taxon>Tracheophyta</taxon>
        <taxon>Spermatophyta</taxon>
        <taxon>Magnoliopsida</taxon>
        <taxon>Liliopsida</taxon>
        <taxon>Poales</taxon>
        <taxon>Poaceae</taxon>
        <taxon>PACMAD clade</taxon>
        <taxon>Panicoideae</taxon>
        <taxon>Andropogonodae</taxon>
        <taxon>Andropogoneae</taxon>
        <taxon>Sorghinae</taxon>
        <taxon>Sorghum</taxon>
    </lineage>
</organism>
<dbReference type="EMBL" id="CM000766">
    <property type="protein sequence ID" value="KXG25711.1"/>
    <property type="molecule type" value="Genomic_DNA"/>
</dbReference>
<keyword evidence="2" id="KW-1185">Reference proteome</keyword>
<sequence>MKPLRTSPRYMGSWGLNLDSTDVNSWTCEWINEGYVDGLQLPEPELDVVQAASTNPLEPEPKLDGDHLPESELNGVQASGGRLSITLQAGWMQASSRRAMLLEALKEIQLEHATIKHDQQWLHGHPTCDLNPGDIIELLYNYDLC</sequence>
<dbReference type="EMBL" id="CM000766">
    <property type="protein sequence ID" value="KXG25710.1"/>
    <property type="molecule type" value="Genomic_DNA"/>
</dbReference>
<dbReference type="Gramene" id="KXG25710">
    <property type="protein sequence ID" value="KXG25710"/>
    <property type="gene ID" value="SORBI_3007G222000"/>
</dbReference>
<reference evidence="1" key="2">
    <citation type="submission" date="2017-02" db="EMBL/GenBank/DDBJ databases">
        <title>WGS assembly of Sorghum bicolor.</title>
        <authorList>
            <person name="Paterson A."/>
            <person name="Mullet J."/>
            <person name="Bowers J."/>
            <person name="Bruggmann R."/>
            <person name="Dubchak I."/>
            <person name="Grimwood J."/>
            <person name="Gundlach H."/>
            <person name="Haberer G."/>
            <person name="Hellsten U."/>
            <person name="Mitros T."/>
            <person name="Poliakov A."/>
            <person name="Schmutz J."/>
            <person name="Spannagl M."/>
            <person name="Tang H."/>
            <person name="Wang X."/>
            <person name="Wicker T."/>
            <person name="Bharti A."/>
            <person name="Chapman J."/>
            <person name="Feltus F."/>
            <person name="Gowik U."/>
            <person name="Grigoriev I."/>
            <person name="Lyons E."/>
            <person name="Maher C."/>
            <person name="Martis M."/>
            <person name="Narechania A."/>
            <person name="Otillar R."/>
            <person name="Penning B."/>
            <person name="Salamov A."/>
            <person name="Wang Y."/>
            <person name="Zhang L."/>
            <person name="Carpita N."/>
            <person name="Freeling M."/>
            <person name="Gingle A."/>
            <person name="Hash C."/>
            <person name="Keller B."/>
            <person name="Klein P."/>
            <person name="Kresovich S."/>
            <person name="Mccann M."/>
            <person name="Ming R."/>
            <person name="Peterson D."/>
            <person name="Rahman M."/>
            <person name="Ware D."/>
            <person name="Westhoff P."/>
            <person name="Mayer K."/>
            <person name="Messing J."/>
            <person name="Sims D."/>
            <person name="Jenkins J."/>
            <person name="Shu S."/>
            <person name="Rokhsar D."/>
        </authorList>
    </citation>
    <scope>NUCLEOTIDE SEQUENCE</scope>
</reference>
<dbReference type="AlphaFoldDB" id="A0A1B6PJ65"/>
<reference evidence="2" key="3">
    <citation type="journal article" date="2018" name="Plant J.">
        <title>The Sorghum bicolor reference genome: improved assembly, gene annotations, a transcriptome atlas, and signatures of genome organization.</title>
        <authorList>
            <person name="McCormick R.F."/>
            <person name="Truong S.K."/>
            <person name="Sreedasyam A."/>
            <person name="Jenkins J."/>
            <person name="Shu S."/>
            <person name="Sims D."/>
            <person name="Kennedy M."/>
            <person name="Amirebrahimi M."/>
            <person name="Weers B.D."/>
            <person name="McKinley B."/>
            <person name="Mattison A."/>
            <person name="Morishige D.T."/>
            <person name="Grimwood J."/>
            <person name="Schmutz J."/>
            <person name="Mullet J.E."/>
        </authorList>
    </citation>
    <scope>NUCLEOTIDE SEQUENCE [LARGE SCALE GENOMIC DNA]</scope>
    <source>
        <strain evidence="2">cv. BTx623</strain>
    </source>
</reference>
<name>A0A1B6PJ65_SORBI</name>
<dbReference type="Gramene" id="KXG25711">
    <property type="protein sequence ID" value="KXG25711"/>
    <property type="gene ID" value="SORBI_3007G222000"/>
</dbReference>
<dbReference type="InParanoid" id="A0A1B6PJ65"/>
<protein>
    <submittedName>
        <fullName evidence="1">Uncharacterized protein</fullName>
    </submittedName>
</protein>
<gene>
    <name evidence="1" type="ORF">SORBI_3007G222000</name>
</gene>
<accession>A0A1B6PJ65</accession>
<reference evidence="1 2" key="1">
    <citation type="journal article" date="2009" name="Nature">
        <title>The Sorghum bicolor genome and the diversification of grasses.</title>
        <authorList>
            <person name="Paterson A.H."/>
            <person name="Bowers J.E."/>
            <person name="Bruggmann R."/>
            <person name="Dubchak I."/>
            <person name="Grimwood J."/>
            <person name="Gundlach H."/>
            <person name="Haberer G."/>
            <person name="Hellsten U."/>
            <person name="Mitros T."/>
            <person name="Poliakov A."/>
            <person name="Schmutz J."/>
            <person name="Spannagl M."/>
            <person name="Tang H."/>
            <person name="Wang X."/>
            <person name="Wicker T."/>
            <person name="Bharti A.K."/>
            <person name="Chapman J."/>
            <person name="Feltus F.A."/>
            <person name="Gowik U."/>
            <person name="Grigoriev I.V."/>
            <person name="Lyons E."/>
            <person name="Maher C.A."/>
            <person name="Martis M."/>
            <person name="Narechania A."/>
            <person name="Otillar R.P."/>
            <person name="Penning B.W."/>
            <person name="Salamov A.A."/>
            <person name="Wang Y."/>
            <person name="Zhang L."/>
            <person name="Carpita N.C."/>
            <person name="Freeling M."/>
            <person name="Gingle A.R."/>
            <person name="Hash C.T."/>
            <person name="Keller B."/>
            <person name="Klein P."/>
            <person name="Kresovich S."/>
            <person name="McCann M.C."/>
            <person name="Ming R."/>
            <person name="Peterson D.G."/>
            <person name="Mehboob-ur-Rahman"/>
            <person name="Ware D."/>
            <person name="Westhoff P."/>
            <person name="Mayer K.F."/>
            <person name="Messing J."/>
            <person name="Rokhsar D.S."/>
        </authorList>
    </citation>
    <scope>NUCLEOTIDE SEQUENCE [LARGE SCALE GENOMIC DNA]</scope>
    <source>
        <strain evidence="2">cv. BTx623</strain>
    </source>
</reference>
<evidence type="ECO:0000313" key="2">
    <source>
        <dbReference type="Proteomes" id="UP000000768"/>
    </source>
</evidence>
<proteinExistence type="predicted"/>
<evidence type="ECO:0000313" key="1">
    <source>
        <dbReference type="EMBL" id="KXG25710.1"/>
    </source>
</evidence>